<evidence type="ECO:0000313" key="2">
    <source>
        <dbReference type="EMBL" id="KAK5117694.1"/>
    </source>
</evidence>
<reference evidence="2" key="1">
    <citation type="submission" date="2023-08" db="EMBL/GenBank/DDBJ databases">
        <title>Black Yeasts Isolated from many extreme environments.</title>
        <authorList>
            <person name="Coleine C."/>
            <person name="Stajich J.E."/>
            <person name="Selbmann L."/>
        </authorList>
    </citation>
    <scope>NUCLEOTIDE SEQUENCE</scope>
    <source>
        <strain evidence="2">CCFEE 5401</strain>
    </source>
</reference>
<organism evidence="2 3">
    <name type="scientific">Meristemomyces frigidus</name>
    <dbReference type="NCBI Taxonomy" id="1508187"/>
    <lineage>
        <taxon>Eukaryota</taxon>
        <taxon>Fungi</taxon>
        <taxon>Dikarya</taxon>
        <taxon>Ascomycota</taxon>
        <taxon>Pezizomycotina</taxon>
        <taxon>Dothideomycetes</taxon>
        <taxon>Dothideomycetidae</taxon>
        <taxon>Mycosphaerellales</taxon>
        <taxon>Teratosphaeriaceae</taxon>
        <taxon>Meristemomyces</taxon>
    </lineage>
</organism>
<comment type="caution">
    <text evidence="2">The sequence shown here is derived from an EMBL/GenBank/DDBJ whole genome shotgun (WGS) entry which is preliminary data.</text>
</comment>
<dbReference type="InterPro" id="IPR052058">
    <property type="entry name" value="Alcohol_O-acetyltransferase"/>
</dbReference>
<evidence type="ECO:0000313" key="3">
    <source>
        <dbReference type="Proteomes" id="UP001310890"/>
    </source>
</evidence>
<protein>
    <submittedName>
        <fullName evidence="2">Uncharacterized protein</fullName>
    </submittedName>
</protein>
<accession>A0AAN7TR34</accession>
<dbReference type="Gene3D" id="3.30.559.10">
    <property type="entry name" value="Chloramphenicol acetyltransferase-like domain"/>
    <property type="match status" value="1"/>
</dbReference>
<dbReference type="Proteomes" id="UP001310890">
    <property type="component" value="Unassembled WGS sequence"/>
</dbReference>
<dbReference type="PANTHER" id="PTHR28037">
    <property type="entry name" value="ALCOHOL O-ACETYLTRANSFERASE 1-RELATED"/>
    <property type="match status" value="1"/>
</dbReference>
<name>A0AAN7TR34_9PEZI</name>
<dbReference type="PANTHER" id="PTHR28037:SF1">
    <property type="entry name" value="ALCOHOL O-ACETYLTRANSFERASE 1-RELATED"/>
    <property type="match status" value="1"/>
</dbReference>
<feature type="region of interest" description="Disordered" evidence="1">
    <location>
        <begin position="469"/>
        <end position="490"/>
    </location>
</feature>
<proteinExistence type="predicted"/>
<sequence>MQATDNSPLHWLRHYASPEYHWKSTSHSGTTRWSRPIGLVESIFDSDGRYWEGRADISNLQELEIRSSLGREQLRERILLAWTCLRNQHLLLQAKAALNPKSQPNDTDSDRLQFTVDVEESPETAIAEARRHIVFLQDYYDAIDWQDFWRHCQNTKRVIYPDSALATIFVLPLEPRPNGHQTLRFLSIGAHQIWDGLTTSVWMQDLIHNLNCTTSQLQIRLAQALEPSGVATRLPMPQEALYPPITGSRAKRHWFWLLTRILRHVRKPLQAGFSNPLYRPQGARQPVALSPTYEKAGLDYTAIPPFNTVLCTLAFPAHQTRTLHRLCREAGASIGAGCFALVALTMMEMQEQLEPDIALADRKPFISGFPLNPRAFFDYRVDPDSCMLAFSDGIALPFLSKTLPFQGRLRLAARQAHRQLAAFTKRSGVAKADGDVQFMLSRGAGRVLQTQYVNSVERSDAMLPQELRSGVEPQGAYPPRPNGSNQTCGVSSVGRNPWLKRGMYDLHIPAQSIGDGGGGEGEFVADFRRSYSCVRAREGEFLVGIGGSDEGLWANISIDASTVDLELVGVWREKILRVLEDKEVVVAAKL</sequence>
<dbReference type="EMBL" id="JAVRRL010000004">
    <property type="protein sequence ID" value="KAK5117694.1"/>
    <property type="molecule type" value="Genomic_DNA"/>
</dbReference>
<dbReference type="AlphaFoldDB" id="A0AAN7TR34"/>
<gene>
    <name evidence="2" type="ORF">LTR62_005117</name>
</gene>
<dbReference type="InterPro" id="IPR023213">
    <property type="entry name" value="CAT-like_dom_sf"/>
</dbReference>
<evidence type="ECO:0000256" key="1">
    <source>
        <dbReference type="SAM" id="MobiDB-lite"/>
    </source>
</evidence>